<dbReference type="InterPro" id="IPR057991">
    <property type="entry name" value="TPR_TAF2_C"/>
</dbReference>
<dbReference type="SUPFAM" id="SSF55486">
    <property type="entry name" value="Metalloproteases ('zincins'), catalytic domain"/>
    <property type="match status" value="1"/>
</dbReference>
<gene>
    <name evidence="4" type="ORF">THRCLA_12038</name>
</gene>
<feature type="compositionally biased region" description="Polar residues" evidence="1">
    <location>
        <begin position="240"/>
        <end position="253"/>
    </location>
</feature>
<dbReference type="GO" id="GO:0006367">
    <property type="term" value="P:transcription initiation at RNA polymerase II promoter"/>
    <property type="evidence" value="ECO:0007669"/>
    <property type="project" value="TreeGrafter"/>
</dbReference>
<dbReference type="GO" id="GO:0003743">
    <property type="term" value="F:translation initiation factor activity"/>
    <property type="evidence" value="ECO:0007669"/>
    <property type="project" value="UniProtKB-KW"/>
</dbReference>
<evidence type="ECO:0000259" key="3">
    <source>
        <dbReference type="Pfam" id="PF25577"/>
    </source>
</evidence>
<evidence type="ECO:0000259" key="2">
    <source>
        <dbReference type="Pfam" id="PF25316"/>
    </source>
</evidence>
<feature type="non-terminal residue" evidence="4">
    <location>
        <position position="1"/>
    </location>
</feature>
<dbReference type="InterPro" id="IPR037813">
    <property type="entry name" value="TAF2"/>
</dbReference>
<feature type="region of interest" description="Disordered" evidence="1">
    <location>
        <begin position="215"/>
        <end position="253"/>
    </location>
</feature>
<feature type="region of interest" description="Disordered" evidence="1">
    <location>
        <begin position="448"/>
        <end position="467"/>
    </location>
</feature>
<feature type="non-terminal residue" evidence="4">
    <location>
        <position position="709"/>
    </location>
</feature>
<keyword evidence="4" id="KW-0648">Protein biosynthesis</keyword>
<feature type="domain" description="Transcription initiation factor TFIID subunit 2 Ig-like" evidence="2">
    <location>
        <begin position="293"/>
        <end position="417"/>
    </location>
</feature>
<accession>A0A1V9Y425</accession>
<evidence type="ECO:0000256" key="1">
    <source>
        <dbReference type="SAM" id="MobiDB-lite"/>
    </source>
</evidence>
<name>A0A1V9Y425_9STRA</name>
<dbReference type="GO" id="GO:0003682">
    <property type="term" value="F:chromatin binding"/>
    <property type="evidence" value="ECO:0007669"/>
    <property type="project" value="TreeGrafter"/>
</dbReference>
<keyword evidence="5" id="KW-1185">Reference proteome</keyword>
<organism evidence="4 5">
    <name type="scientific">Thraustotheca clavata</name>
    <dbReference type="NCBI Taxonomy" id="74557"/>
    <lineage>
        <taxon>Eukaryota</taxon>
        <taxon>Sar</taxon>
        <taxon>Stramenopiles</taxon>
        <taxon>Oomycota</taxon>
        <taxon>Saprolegniomycetes</taxon>
        <taxon>Saprolegniales</taxon>
        <taxon>Achlyaceae</taxon>
        <taxon>Thraustotheca</taxon>
    </lineage>
</organism>
<dbReference type="AlphaFoldDB" id="A0A1V9Y425"/>
<protein>
    <submittedName>
        <fullName evidence="4">Transcription initiation factor TFIID subunit 2</fullName>
    </submittedName>
</protein>
<reference evidence="4 5" key="1">
    <citation type="journal article" date="2014" name="Genome Biol. Evol.">
        <title>The secreted proteins of Achlya hypogyna and Thraustotheca clavata identify the ancestral oomycete secretome and reveal gene acquisitions by horizontal gene transfer.</title>
        <authorList>
            <person name="Misner I."/>
            <person name="Blouin N."/>
            <person name="Leonard G."/>
            <person name="Richards T.A."/>
            <person name="Lane C.E."/>
        </authorList>
    </citation>
    <scope>NUCLEOTIDE SEQUENCE [LARGE SCALE GENOMIC DNA]</scope>
    <source>
        <strain evidence="4 5">ATCC 34112</strain>
    </source>
</reference>
<feature type="compositionally biased region" description="Basic and acidic residues" evidence="1">
    <location>
        <begin position="215"/>
        <end position="227"/>
    </location>
</feature>
<dbReference type="GO" id="GO:0000976">
    <property type="term" value="F:transcription cis-regulatory region binding"/>
    <property type="evidence" value="ECO:0007669"/>
    <property type="project" value="TreeGrafter"/>
</dbReference>
<dbReference type="Gene3D" id="1.10.390.10">
    <property type="entry name" value="Neutral Protease Domain 2"/>
    <property type="match status" value="1"/>
</dbReference>
<dbReference type="EMBL" id="JNBS01005244">
    <property type="protein sequence ID" value="OQR80481.1"/>
    <property type="molecule type" value="Genomic_DNA"/>
</dbReference>
<feature type="domain" description="Transcription initiation factor TFIID subunit 2 TPR repeats" evidence="3">
    <location>
        <begin position="586"/>
        <end position="704"/>
    </location>
</feature>
<dbReference type="STRING" id="74557.A0A1V9Y425"/>
<sequence>VHTASSVHLSKSNKESKQPYPTTSILAFFEGYLNSRYPFETYQQIFVEDPPEECQYFAGAAILDQQALYGPTIIDRKLPSHLLQVKAFVGSWIAGAVGIRSTKDAWVLIGVVGHLVNAYVRVVFGEEECGYRIQLAMDALTIIELTTDTAPPRLIYLDTEVYNEYNPSYVPFLEAKGPLILHMIEQRVEQRLGPKHLQIALQRIVAGSVPLDLNGKLKKDGDDKDKDNDDDNDDGDDGNQSVANNEDGGNSSMKLGQYQALSTSFFLNVVKSIAGAPGQDLCRSFLQTWIAQNGMPFFTVGFWYNRKQTQAEIVIDRTRIPGREKFVGNIKITIVEEQSEYVYFKRIESDRHKWEFPCHSKVRKKRRIRQKLYESDDEYEQSNPISGPGMGLNDTPVYWVKIDPECGWLRHIVMYQPDFNWMEQLLSDSKCIRSRVQAARNLALHPTSWETIPERPPPSQSNDEKTKVGGKATKHLHAMACRVLTECMHGLTTHSRRLRAEAAIALGLWQSLHATDQSTNTNGLQWKGMRNLFRIFKEHFFDRNADMPLPNYFLPSGGKVVLESVEADEESKTNRDIQIQDYAEGEYEIKKVIPKALTLIRIFTGFSPPEIETFLLQLLKQNDNSKNYVEMADESSVAEDCFYLGSLIISLSMLVLEKRGGNIETSQEILRLLHFDDVSSSYNYTITVCCLEALCNLELAGRLHDNIVP</sequence>
<dbReference type="InterPro" id="IPR027268">
    <property type="entry name" value="Peptidase_M4/M1_CTD_sf"/>
</dbReference>
<evidence type="ECO:0000313" key="5">
    <source>
        <dbReference type="Proteomes" id="UP000243217"/>
    </source>
</evidence>
<feature type="compositionally biased region" description="Acidic residues" evidence="1">
    <location>
        <begin position="228"/>
        <end position="237"/>
    </location>
</feature>
<comment type="caution">
    <text evidence="4">The sequence shown here is derived from an EMBL/GenBank/DDBJ whole genome shotgun (WGS) entry which is preliminary data.</text>
</comment>
<dbReference type="PANTHER" id="PTHR15137:SF9">
    <property type="entry name" value="TRANSCRIPTION INITIATION FACTOR TFIID SUBUNIT 2"/>
    <property type="match status" value="1"/>
</dbReference>
<proteinExistence type="predicted"/>
<dbReference type="Pfam" id="PF25316">
    <property type="entry name" value="TAF2_3rd"/>
    <property type="match status" value="1"/>
</dbReference>
<dbReference type="Proteomes" id="UP000243217">
    <property type="component" value="Unassembled WGS sequence"/>
</dbReference>
<keyword evidence="4" id="KW-0396">Initiation factor</keyword>
<evidence type="ECO:0000313" key="4">
    <source>
        <dbReference type="EMBL" id="OQR80481.1"/>
    </source>
</evidence>
<dbReference type="InterPro" id="IPR057345">
    <property type="entry name" value="Ig-like_TAF2"/>
</dbReference>
<dbReference type="PANTHER" id="PTHR15137">
    <property type="entry name" value="TRANSCRIPTION INITIATION FACTOR TFIID"/>
    <property type="match status" value="1"/>
</dbReference>
<dbReference type="GO" id="GO:0016251">
    <property type="term" value="F:RNA polymerase II general transcription initiation factor activity"/>
    <property type="evidence" value="ECO:0007669"/>
    <property type="project" value="TreeGrafter"/>
</dbReference>
<dbReference type="OrthoDB" id="308861at2759"/>
<dbReference type="Pfam" id="PF25577">
    <property type="entry name" value="TPR_TAF2_C"/>
    <property type="match status" value="1"/>
</dbReference>
<dbReference type="GO" id="GO:0005669">
    <property type="term" value="C:transcription factor TFIID complex"/>
    <property type="evidence" value="ECO:0007669"/>
    <property type="project" value="InterPro"/>
</dbReference>